<accession>A0A0P1MFH3</accession>
<reference evidence="4 7" key="2">
    <citation type="submission" date="2015-11" db="EMBL/GenBank/DDBJ databases">
        <authorList>
            <person name="Varghese N."/>
        </authorList>
    </citation>
    <scope>NUCLEOTIDE SEQUENCE [LARGE SCALE GENOMIC DNA]</scope>
    <source>
        <strain evidence="4 7">JGI-8</strain>
    </source>
</reference>
<dbReference type="GO" id="GO:0016832">
    <property type="term" value="F:aldehyde-lyase activity"/>
    <property type="evidence" value="ECO:0007669"/>
    <property type="project" value="InterPro"/>
</dbReference>
<dbReference type="InterPro" id="IPR006268">
    <property type="entry name" value="DAHP_syn_2"/>
</dbReference>
<dbReference type="GO" id="GO:0016740">
    <property type="term" value="F:transferase activity"/>
    <property type="evidence" value="ECO:0007669"/>
    <property type="project" value="UniProtKB-KW"/>
</dbReference>
<dbReference type="SUPFAM" id="SSF51569">
    <property type="entry name" value="Aldolase"/>
    <property type="match status" value="1"/>
</dbReference>
<accession>A0A0P1LY02</accession>
<accession>A0A0S4N858</accession>
<reference evidence="5 6" key="1">
    <citation type="submission" date="2015-11" db="EMBL/GenBank/DDBJ databases">
        <authorList>
            <person name="Zhang Y."/>
            <person name="Guo Z."/>
        </authorList>
    </citation>
    <scope>NUCLEOTIDE SEQUENCE [LARGE SCALE GENOMIC DNA]</scope>
    <source>
        <strain evidence="5">JGI-4</strain>
    </source>
</reference>
<gene>
    <name evidence="5" type="ORF">JGI4_01735</name>
    <name evidence="4" type="ORF">JGI8_01912</name>
</gene>
<dbReference type="Gene3D" id="3.20.20.70">
    <property type="entry name" value="Aldolase class I"/>
    <property type="match status" value="1"/>
</dbReference>
<evidence type="ECO:0000313" key="7">
    <source>
        <dbReference type="Proteomes" id="UP000182200"/>
    </source>
</evidence>
<dbReference type="Proteomes" id="UP000182011">
    <property type="component" value="Unassembled WGS sequence"/>
</dbReference>
<dbReference type="RefSeq" id="WP_047134307.1">
    <property type="nucleotide sequence ID" value="NZ_CZVI01000042.1"/>
</dbReference>
<dbReference type="STRING" id="1633631.GCA_001442925_01730"/>
<keyword evidence="7" id="KW-1185">Reference proteome</keyword>
<evidence type="ECO:0000256" key="1">
    <source>
        <dbReference type="ARBA" id="ARBA00022679"/>
    </source>
</evidence>
<dbReference type="Pfam" id="PF00793">
    <property type="entry name" value="DAHP_synth_1"/>
    <property type="match status" value="1"/>
</dbReference>
<accession>A0A0P1LLP8</accession>
<dbReference type="InterPro" id="IPR013785">
    <property type="entry name" value="Aldolase_TIM"/>
</dbReference>
<dbReference type="Pfam" id="PF18152">
    <property type="entry name" value="DAHP_snth_FXD"/>
    <property type="match status" value="1"/>
</dbReference>
<dbReference type="NCBIfam" id="TIGR01361">
    <property type="entry name" value="DAHP_synth_Bsub"/>
    <property type="match status" value="1"/>
</dbReference>
<organism evidence="5 6">
    <name type="scientific">Candidatus Kryptonium thompsonii</name>
    <dbReference type="NCBI Taxonomy" id="1633631"/>
    <lineage>
        <taxon>Bacteria</taxon>
        <taxon>Pseudomonadati</taxon>
        <taxon>Candidatus Kryptoniota</taxon>
        <taxon>Candidatus Kryptonium</taxon>
    </lineage>
</organism>
<evidence type="ECO:0000313" key="5">
    <source>
        <dbReference type="EMBL" id="CUU07189.1"/>
    </source>
</evidence>
<protein>
    <submittedName>
        <fullName evidence="5">3-deoxy-D-arabinoheptulosonate-7-phosphate synthase</fullName>
    </submittedName>
</protein>
<dbReference type="GO" id="GO:0009073">
    <property type="term" value="P:aromatic amino acid family biosynthetic process"/>
    <property type="evidence" value="ECO:0007669"/>
    <property type="project" value="InterPro"/>
</dbReference>
<accession>A0A0P1MMW9</accession>
<dbReference type="InterPro" id="IPR041071">
    <property type="entry name" value="DAHP_snth_FXD"/>
</dbReference>
<dbReference type="AlphaFoldDB" id="A0A0P1LY02"/>
<accession>A0A0P1MXW7</accession>
<evidence type="ECO:0000313" key="6">
    <source>
        <dbReference type="Proteomes" id="UP000182011"/>
    </source>
</evidence>
<evidence type="ECO:0000313" key="4">
    <source>
        <dbReference type="EMBL" id="CUS94031.1"/>
    </source>
</evidence>
<dbReference type="EMBL" id="FAOP01000006">
    <property type="protein sequence ID" value="CUU07189.1"/>
    <property type="molecule type" value="Genomic_DNA"/>
</dbReference>
<dbReference type="InterPro" id="IPR006218">
    <property type="entry name" value="DAHP1/KDSA"/>
</dbReference>
<dbReference type="InterPro" id="IPR052899">
    <property type="entry name" value="Class-I_DAHP_synthase"/>
</dbReference>
<evidence type="ECO:0000259" key="3">
    <source>
        <dbReference type="Pfam" id="PF18152"/>
    </source>
</evidence>
<dbReference type="EMBL" id="CZVI01000042">
    <property type="protein sequence ID" value="CUS94031.1"/>
    <property type="molecule type" value="Genomic_DNA"/>
</dbReference>
<name>A0A0P1LY02_9BACT</name>
<dbReference type="PANTHER" id="PTHR43018:SF2">
    <property type="entry name" value="PHOSPHO-2-DEHYDRO-3-DEOXYHEPTONATE ALDOLASE"/>
    <property type="match status" value="1"/>
</dbReference>
<dbReference type="PANTHER" id="PTHR43018">
    <property type="entry name" value="PHOSPHO-2-DEHYDRO-3-DEOXYHEPTONATE ALDOLASE"/>
    <property type="match status" value="1"/>
</dbReference>
<accession>A0A0P1M145</accession>
<dbReference type="NCBIfam" id="NF009239">
    <property type="entry name" value="PRK12595.1"/>
    <property type="match status" value="1"/>
</dbReference>
<sequence>MIVVMEPDATEEEIQNVIKILNEYGFDVHRSTGVTRTVLGAIGVKPEFDHRNIQLLPGVAEVYRITEPYKLANRAFKHEGTVININGVKIGSNIEEIVVMAGPCAVESEEQIFIIAKHVAEQGAKILRGGAFKPRTSPYSFQGLGEEGLKLLRSAADEYGLLVITEVLDTKDIELVAKYADILQVGARNMQNFPLLKELGKIDKPVMLKRGFAATIEEWLMAAEYILAGGNHNVILCERGIRTFETSTRNTLDINAIPVIHKKSHLPIVVDPSHATGIRDKVIPVARAAIAAGADGLIVEVHHQPEKAKSDGPQSLYLEQFTQLMNEIRKIAEAIGRKIQ</sequence>
<feature type="domain" description="DAHP synthase ferredoxin-like" evidence="3">
    <location>
        <begin position="1"/>
        <end position="67"/>
    </location>
</feature>
<dbReference type="Proteomes" id="UP000182200">
    <property type="component" value="Unassembled WGS sequence"/>
</dbReference>
<proteinExistence type="predicted"/>
<evidence type="ECO:0000259" key="2">
    <source>
        <dbReference type="Pfam" id="PF00793"/>
    </source>
</evidence>
<dbReference type="Gene3D" id="3.30.70.1140">
    <property type="entry name" value="Phospho-2-dehydro-3-deoxyheptonate aldolase, domain 1"/>
    <property type="match status" value="1"/>
</dbReference>
<accession>A0A0P1LQM9</accession>
<keyword evidence="1" id="KW-0808">Transferase</keyword>
<feature type="domain" description="DAHP synthetase I/KDSA" evidence="2">
    <location>
        <begin position="87"/>
        <end position="331"/>
    </location>
</feature>
<dbReference type="NCBIfam" id="NF006421">
    <property type="entry name" value="PRK08673.1"/>
    <property type="match status" value="1"/>
</dbReference>